<keyword evidence="1" id="KW-0472">Membrane</keyword>
<feature type="transmembrane region" description="Helical" evidence="1">
    <location>
        <begin position="12"/>
        <end position="32"/>
    </location>
</feature>
<protein>
    <submittedName>
        <fullName evidence="2">Uncharacterized protein</fullName>
    </submittedName>
</protein>
<evidence type="ECO:0000256" key="1">
    <source>
        <dbReference type="SAM" id="Phobius"/>
    </source>
</evidence>
<dbReference type="EMBL" id="MN739255">
    <property type="protein sequence ID" value="QHS95662.1"/>
    <property type="molecule type" value="Genomic_DNA"/>
</dbReference>
<dbReference type="AlphaFoldDB" id="A0A6C0BUE3"/>
<organism evidence="2">
    <name type="scientific">viral metagenome</name>
    <dbReference type="NCBI Taxonomy" id="1070528"/>
    <lineage>
        <taxon>unclassified sequences</taxon>
        <taxon>metagenomes</taxon>
        <taxon>organismal metagenomes</taxon>
    </lineage>
</organism>
<accession>A0A6C0BUE3</accession>
<keyword evidence="1" id="KW-0812">Transmembrane</keyword>
<sequence>MLDSSLLFLRENWSDILFFVLLMVVYMIFVTLRNGVDKIAKDSEGDKKTIKTIVIETFLGDEFCASHTGNSNYLDKSCSKLNKGMCMSTDCCVYAKYDGEKSGKCVAGGENGPTYLTREEDDTPMEMEYYYYKKKKLGLKEN</sequence>
<keyword evidence="1" id="KW-1133">Transmembrane helix</keyword>
<evidence type="ECO:0000313" key="2">
    <source>
        <dbReference type="EMBL" id="QHS95662.1"/>
    </source>
</evidence>
<reference evidence="2" key="1">
    <citation type="journal article" date="2020" name="Nature">
        <title>Giant virus diversity and host interactions through global metagenomics.</title>
        <authorList>
            <person name="Schulz F."/>
            <person name="Roux S."/>
            <person name="Paez-Espino D."/>
            <person name="Jungbluth S."/>
            <person name="Walsh D.A."/>
            <person name="Denef V.J."/>
            <person name="McMahon K.D."/>
            <person name="Konstantinidis K.T."/>
            <person name="Eloe-Fadrosh E.A."/>
            <person name="Kyrpides N.C."/>
            <person name="Woyke T."/>
        </authorList>
    </citation>
    <scope>NUCLEOTIDE SEQUENCE</scope>
    <source>
        <strain evidence="2">GVMAG-M-3300018868-6</strain>
    </source>
</reference>
<name>A0A6C0BUE3_9ZZZZ</name>
<proteinExistence type="predicted"/>